<dbReference type="Proteomes" id="UP000634136">
    <property type="component" value="Unassembled WGS sequence"/>
</dbReference>
<dbReference type="AlphaFoldDB" id="A0A834X0D2"/>
<organism evidence="1 2">
    <name type="scientific">Senna tora</name>
    <dbReference type="NCBI Taxonomy" id="362788"/>
    <lineage>
        <taxon>Eukaryota</taxon>
        <taxon>Viridiplantae</taxon>
        <taxon>Streptophyta</taxon>
        <taxon>Embryophyta</taxon>
        <taxon>Tracheophyta</taxon>
        <taxon>Spermatophyta</taxon>
        <taxon>Magnoliopsida</taxon>
        <taxon>eudicotyledons</taxon>
        <taxon>Gunneridae</taxon>
        <taxon>Pentapetalae</taxon>
        <taxon>rosids</taxon>
        <taxon>fabids</taxon>
        <taxon>Fabales</taxon>
        <taxon>Fabaceae</taxon>
        <taxon>Caesalpinioideae</taxon>
        <taxon>Cassia clade</taxon>
        <taxon>Senna</taxon>
    </lineage>
</organism>
<sequence length="98" mass="11033">MPSRCIGNLSGINGQMGLVIAWEFEPKTAIEFQKNPRKTSFERVVAQVSQTDAFALYWESKWISWSNGSHDHMGGIQDAEVPTSCHTSESNRRLHVVL</sequence>
<evidence type="ECO:0000313" key="1">
    <source>
        <dbReference type="EMBL" id="KAF7835198.1"/>
    </source>
</evidence>
<keyword evidence="2" id="KW-1185">Reference proteome</keyword>
<accession>A0A834X0D2</accession>
<evidence type="ECO:0000313" key="2">
    <source>
        <dbReference type="Proteomes" id="UP000634136"/>
    </source>
</evidence>
<comment type="caution">
    <text evidence="1">The sequence shown here is derived from an EMBL/GenBank/DDBJ whole genome shotgun (WGS) entry which is preliminary data.</text>
</comment>
<dbReference type="EMBL" id="JAAIUW010000004">
    <property type="protein sequence ID" value="KAF7835198.1"/>
    <property type="molecule type" value="Genomic_DNA"/>
</dbReference>
<proteinExistence type="predicted"/>
<reference evidence="1" key="1">
    <citation type="submission" date="2020-09" db="EMBL/GenBank/DDBJ databases">
        <title>Genome-Enabled Discovery of Anthraquinone Biosynthesis in Senna tora.</title>
        <authorList>
            <person name="Kang S.-H."/>
            <person name="Pandey R.P."/>
            <person name="Lee C.-M."/>
            <person name="Sim J.-S."/>
            <person name="Jeong J.-T."/>
            <person name="Choi B.-S."/>
            <person name="Jung M."/>
            <person name="Ginzburg D."/>
            <person name="Zhao K."/>
            <person name="Won S.Y."/>
            <person name="Oh T.-J."/>
            <person name="Yu Y."/>
            <person name="Kim N.-H."/>
            <person name="Lee O.R."/>
            <person name="Lee T.-H."/>
            <person name="Bashyal P."/>
            <person name="Kim T.-S."/>
            <person name="Lee W.-H."/>
            <person name="Kawkins C."/>
            <person name="Kim C.-K."/>
            <person name="Kim J.S."/>
            <person name="Ahn B.O."/>
            <person name="Rhee S.Y."/>
            <person name="Sohng J.K."/>
        </authorList>
    </citation>
    <scope>NUCLEOTIDE SEQUENCE</scope>
    <source>
        <tissue evidence="1">Leaf</tissue>
    </source>
</reference>
<gene>
    <name evidence="1" type="ORF">G2W53_010057</name>
</gene>
<name>A0A834X0D2_9FABA</name>
<protein>
    <submittedName>
        <fullName evidence="1">Uncharacterized protein</fullName>
    </submittedName>
</protein>